<accession>A0A9X1YD27</accession>
<dbReference type="InterPro" id="IPR018062">
    <property type="entry name" value="HTH_AraC-typ_CS"/>
</dbReference>
<keyword evidence="1" id="KW-0805">Transcription regulation</keyword>
<keyword evidence="2" id="KW-0238">DNA-binding</keyword>
<sequence length="154" mass="16503">MMQLPAVPAVPLPPCPAGLPHPDAARHPDGAPSDAAAATPGGLAAWQVRRVRRLVAERLSEPLSVMEMASAARLSRSAFFRGFGASFGCAPHAWLLEQRIERAKRMMRDGEEPLAQIALACGLADQAHLSRVFRRHAGETPSRWRRAAAACPAA</sequence>
<keyword evidence="3" id="KW-0804">Transcription</keyword>
<dbReference type="InterPro" id="IPR018060">
    <property type="entry name" value="HTH_AraC"/>
</dbReference>
<evidence type="ECO:0000256" key="4">
    <source>
        <dbReference type="SAM" id="MobiDB-lite"/>
    </source>
</evidence>
<evidence type="ECO:0000259" key="5">
    <source>
        <dbReference type="PROSITE" id="PS01124"/>
    </source>
</evidence>
<name>A0A9X1YD27_9PROT</name>
<feature type="region of interest" description="Disordered" evidence="4">
    <location>
        <begin position="18"/>
        <end position="39"/>
    </location>
</feature>
<evidence type="ECO:0000256" key="1">
    <source>
        <dbReference type="ARBA" id="ARBA00023015"/>
    </source>
</evidence>
<evidence type="ECO:0000256" key="2">
    <source>
        <dbReference type="ARBA" id="ARBA00023125"/>
    </source>
</evidence>
<keyword evidence="7" id="KW-1185">Reference proteome</keyword>
<dbReference type="SMART" id="SM00342">
    <property type="entry name" value="HTH_ARAC"/>
    <property type="match status" value="1"/>
</dbReference>
<reference evidence="6" key="1">
    <citation type="submission" date="2022-04" db="EMBL/GenBank/DDBJ databases">
        <title>Roseomonas acroporae sp. nov., isolated from coral Acropora digitifera.</title>
        <authorList>
            <person name="Sun H."/>
        </authorList>
    </citation>
    <scope>NUCLEOTIDE SEQUENCE</scope>
    <source>
        <strain evidence="6">NAR14</strain>
    </source>
</reference>
<gene>
    <name evidence="6" type="ORF">M0638_24590</name>
</gene>
<dbReference type="InterPro" id="IPR050204">
    <property type="entry name" value="AraC_XylS_family_regulators"/>
</dbReference>
<dbReference type="AlphaFoldDB" id="A0A9X1YD27"/>
<dbReference type="PROSITE" id="PS00041">
    <property type="entry name" value="HTH_ARAC_FAMILY_1"/>
    <property type="match status" value="1"/>
</dbReference>
<dbReference type="Gene3D" id="1.10.10.60">
    <property type="entry name" value="Homeodomain-like"/>
    <property type="match status" value="1"/>
</dbReference>
<proteinExistence type="predicted"/>
<organism evidence="6 7">
    <name type="scientific">Roseomonas acroporae</name>
    <dbReference type="NCBI Taxonomy" id="2937791"/>
    <lineage>
        <taxon>Bacteria</taxon>
        <taxon>Pseudomonadati</taxon>
        <taxon>Pseudomonadota</taxon>
        <taxon>Alphaproteobacteria</taxon>
        <taxon>Acetobacterales</taxon>
        <taxon>Roseomonadaceae</taxon>
        <taxon>Roseomonas</taxon>
    </lineage>
</organism>
<dbReference type="SUPFAM" id="SSF46689">
    <property type="entry name" value="Homeodomain-like"/>
    <property type="match status" value="2"/>
</dbReference>
<dbReference type="PANTHER" id="PTHR46796">
    <property type="entry name" value="HTH-TYPE TRANSCRIPTIONAL ACTIVATOR RHAS-RELATED"/>
    <property type="match status" value="1"/>
</dbReference>
<feature type="domain" description="HTH araC/xylS-type" evidence="5">
    <location>
        <begin position="49"/>
        <end position="147"/>
    </location>
</feature>
<dbReference type="Proteomes" id="UP001139516">
    <property type="component" value="Unassembled WGS sequence"/>
</dbReference>
<evidence type="ECO:0000313" key="6">
    <source>
        <dbReference type="EMBL" id="MCK8787552.1"/>
    </source>
</evidence>
<evidence type="ECO:0000313" key="7">
    <source>
        <dbReference type="Proteomes" id="UP001139516"/>
    </source>
</evidence>
<dbReference type="RefSeq" id="WP_248669602.1">
    <property type="nucleotide sequence ID" value="NZ_JALPRX010000132.1"/>
</dbReference>
<dbReference type="Pfam" id="PF12833">
    <property type="entry name" value="HTH_18"/>
    <property type="match status" value="1"/>
</dbReference>
<dbReference type="InterPro" id="IPR009057">
    <property type="entry name" value="Homeodomain-like_sf"/>
</dbReference>
<dbReference type="PANTHER" id="PTHR46796:SF14">
    <property type="entry name" value="TRANSCRIPTIONAL REGULATORY PROTEIN"/>
    <property type="match status" value="1"/>
</dbReference>
<protein>
    <submittedName>
        <fullName evidence="6">AraC family transcriptional regulator</fullName>
    </submittedName>
</protein>
<dbReference type="GO" id="GO:0003700">
    <property type="term" value="F:DNA-binding transcription factor activity"/>
    <property type="evidence" value="ECO:0007669"/>
    <property type="project" value="InterPro"/>
</dbReference>
<dbReference type="EMBL" id="JALPRX010000132">
    <property type="protein sequence ID" value="MCK8787552.1"/>
    <property type="molecule type" value="Genomic_DNA"/>
</dbReference>
<dbReference type="PROSITE" id="PS01124">
    <property type="entry name" value="HTH_ARAC_FAMILY_2"/>
    <property type="match status" value="1"/>
</dbReference>
<evidence type="ECO:0000256" key="3">
    <source>
        <dbReference type="ARBA" id="ARBA00023163"/>
    </source>
</evidence>
<comment type="caution">
    <text evidence="6">The sequence shown here is derived from an EMBL/GenBank/DDBJ whole genome shotgun (WGS) entry which is preliminary data.</text>
</comment>
<dbReference type="GO" id="GO:0043565">
    <property type="term" value="F:sequence-specific DNA binding"/>
    <property type="evidence" value="ECO:0007669"/>
    <property type="project" value="InterPro"/>
</dbReference>